<sequence>MSDATAGVRLASDQPLTHTSSPSTEKAKPSLVTESPCLPAALTINSSSGSSTMSDEEVLRQNCIAALDANFILAYSTIQRACLNSQAYRNKIVVIPPNPYLHKGQKWRQALMKKRRAMLEILEAQRVIEEVEAEARVHVPIETIARIRSEFYRVDDFSTDAKRFITTLANTPLTGPACTSTRD</sequence>
<keyword evidence="3" id="KW-1185">Reference proteome</keyword>
<accession>A0A0C2YPX0</accession>
<dbReference type="Proteomes" id="UP000053989">
    <property type="component" value="Unassembled WGS sequence"/>
</dbReference>
<evidence type="ECO:0000313" key="3">
    <source>
        <dbReference type="Proteomes" id="UP000053989"/>
    </source>
</evidence>
<feature type="compositionally biased region" description="Polar residues" evidence="1">
    <location>
        <begin position="14"/>
        <end position="24"/>
    </location>
</feature>
<proteinExistence type="predicted"/>
<organism evidence="2 3">
    <name type="scientific">Scleroderma citrinum Foug A</name>
    <dbReference type="NCBI Taxonomy" id="1036808"/>
    <lineage>
        <taxon>Eukaryota</taxon>
        <taxon>Fungi</taxon>
        <taxon>Dikarya</taxon>
        <taxon>Basidiomycota</taxon>
        <taxon>Agaricomycotina</taxon>
        <taxon>Agaricomycetes</taxon>
        <taxon>Agaricomycetidae</taxon>
        <taxon>Boletales</taxon>
        <taxon>Sclerodermatineae</taxon>
        <taxon>Sclerodermataceae</taxon>
        <taxon>Scleroderma</taxon>
    </lineage>
</organism>
<dbReference type="EMBL" id="KN822240">
    <property type="protein sequence ID" value="KIM51783.1"/>
    <property type="molecule type" value="Genomic_DNA"/>
</dbReference>
<dbReference type="HOGENOM" id="CLU_1475975_0_0_1"/>
<gene>
    <name evidence="2" type="ORF">SCLCIDRAFT_12026</name>
</gene>
<evidence type="ECO:0000313" key="2">
    <source>
        <dbReference type="EMBL" id="KIM51783.1"/>
    </source>
</evidence>
<dbReference type="OrthoDB" id="2689769at2759"/>
<name>A0A0C2YPX0_9AGAM</name>
<dbReference type="AlphaFoldDB" id="A0A0C2YPX0"/>
<dbReference type="InParanoid" id="A0A0C2YPX0"/>
<reference evidence="2 3" key="1">
    <citation type="submission" date="2014-04" db="EMBL/GenBank/DDBJ databases">
        <authorList>
            <consortium name="DOE Joint Genome Institute"/>
            <person name="Kuo A."/>
            <person name="Kohler A."/>
            <person name="Nagy L.G."/>
            <person name="Floudas D."/>
            <person name="Copeland A."/>
            <person name="Barry K.W."/>
            <person name="Cichocki N."/>
            <person name="Veneault-Fourrey C."/>
            <person name="LaButti K."/>
            <person name="Lindquist E.A."/>
            <person name="Lipzen A."/>
            <person name="Lundell T."/>
            <person name="Morin E."/>
            <person name="Murat C."/>
            <person name="Sun H."/>
            <person name="Tunlid A."/>
            <person name="Henrissat B."/>
            <person name="Grigoriev I.V."/>
            <person name="Hibbett D.S."/>
            <person name="Martin F."/>
            <person name="Nordberg H.P."/>
            <person name="Cantor M.N."/>
            <person name="Hua S.X."/>
        </authorList>
    </citation>
    <scope>NUCLEOTIDE SEQUENCE [LARGE SCALE GENOMIC DNA]</scope>
    <source>
        <strain evidence="2 3">Foug A</strain>
    </source>
</reference>
<protein>
    <submittedName>
        <fullName evidence="2">Uncharacterized protein</fullName>
    </submittedName>
</protein>
<reference evidence="3" key="2">
    <citation type="submission" date="2015-01" db="EMBL/GenBank/DDBJ databases">
        <title>Evolutionary Origins and Diversification of the Mycorrhizal Mutualists.</title>
        <authorList>
            <consortium name="DOE Joint Genome Institute"/>
            <consortium name="Mycorrhizal Genomics Consortium"/>
            <person name="Kohler A."/>
            <person name="Kuo A."/>
            <person name="Nagy L.G."/>
            <person name="Floudas D."/>
            <person name="Copeland A."/>
            <person name="Barry K.W."/>
            <person name="Cichocki N."/>
            <person name="Veneault-Fourrey C."/>
            <person name="LaButti K."/>
            <person name="Lindquist E.A."/>
            <person name="Lipzen A."/>
            <person name="Lundell T."/>
            <person name="Morin E."/>
            <person name="Murat C."/>
            <person name="Riley R."/>
            <person name="Ohm R."/>
            <person name="Sun H."/>
            <person name="Tunlid A."/>
            <person name="Henrissat B."/>
            <person name="Grigoriev I.V."/>
            <person name="Hibbett D.S."/>
            <person name="Martin F."/>
        </authorList>
    </citation>
    <scope>NUCLEOTIDE SEQUENCE [LARGE SCALE GENOMIC DNA]</scope>
    <source>
        <strain evidence="3">Foug A</strain>
    </source>
</reference>
<feature type="region of interest" description="Disordered" evidence="1">
    <location>
        <begin position="1"/>
        <end position="32"/>
    </location>
</feature>
<evidence type="ECO:0000256" key="1">
    <source>
        <dbReference type="SAM" id="MobiDB-lite"/>
    </source>
</evidence>